<proteinExistence type="predicted"/>
<evidence type="ECO:0000313" key="2">
    <source>
        <dbReference type="EMBL" id="ACS43210.1"/>
    </source>
</evidence>
<evidence type="ECO:0008006" key="4">
    <source>
        <dbReference type="Google" id="ProtNLM"/>
    </source>
</evidence>
<dbReference type="RefSeq" id="WP_003596478.1">
    <property type="nucleotide sequence ID" value="NC_012811.1"/>
</dbReference>
<dbReference type="HOGENOM" id="CLU_1128036_0_0_5"/>
<name>C5B428_METEA</name>
<dbReference type="OrthoDB" id="189843at2"/>
<geneLocation type="plasmid" evidence="2 3">
    <name>megaplasmid</name>
</geneLocation>
<accession>C5B428</accession>
<dbReference type="Proteomes" id="UP000009081">
    <property type="component" value="Plasmid megaplasmid"/>
</dbReference>
<evidence type="ECO:0000313" key="3">
    <source>
        <dbReference type="Proteomes" id="UP000009081"/>
    </source>
</evidence>
<dbReference type="AlphaFoldDB" id="C5B428"/>
<sequence length="246" mass="27093">MGETLGIGGHQRPRKERTDTWLTPPGIVRALGPFDLDPCAAPDPKPWATAATHYTWPAQDGLLLPWYGRVWLNPPYGRALGTWLAKMARHGCGTAFTFARTETKAFFDHVWNEADAILFLKGRVSFHHQDGSPARNGGAPSVLIAFGADDVERLMESGIEGKLLALKRPVMIHLALRQDPPMPAWREVVVQAIRSLGGRASLRALYEALEDHPKAKANGRHWQAKVRQTAAVVAQRVDTGQYALAV</sequence>
<dbReference type="GO" id="GO:0009307">
    <property type="term" value="P:DNA restriction-modification system"/>
    <property type="evidence" value="ECO:0007669"/>
    <property type="project" value="InterPro"/>
</dbReference>
<dbReference type="KEGG" id="mea:Mex_2p0338"/>
<protein>
    <recommendedName>
        <fullName evidence="4">Adenine methyltransferase</fullName>
    </recommendedName>
</protein>
<feature type="region of interest" description="Disordered" evidence="1">
    <location>
        <begin position="1"/>
        <end position="20"/>
    </location>
</feature>
<dbReference type="Pfam" id="PF05869">
    <property type="entry name" value="Dam"/>
    <property type="match status" value="1"/>
</dbReference>
<evidence type="ECO:0000256" key="1">
    <source>
        <dbReference type="SAM" id="MobiDB-lite"/>
    </source>
</evidence>
<dbReference type="EMBL" id="CP001511">
    <property type="protein sequence ID" value="ACS43210.1"/>
    <property type="molecule type" value="Genomic_DNA"/>
</dbReference>
<dbReference type="GO" id="GO:0003677">
    <property type="term" value="F:DNA binding"/>
    <property type="evidence" value="ECO:0007669"/>
    <property type="project" value="InterPro"/>
</dbReference>
<gene>
    <name evidence="2" type="ordered locus">MexAM1_META2p0338</name>
</gene>
<reference evidence="2 3" key="1">
    <citation type="journal article" date="2009" name="PLoS ONE">
        <title>Methylobacterium genome sequences: a reference blueprint to investigate microbial metabolism of C1 compounds from natural and industrial sources.</title>
        <authorList>
            <person name="Vuilleumier S."/>
            <person name="Chistoserdova L."/>
            <person name="Lee M.-C."/>
            <person name="Bringel F."/>
            <person name="Lajus A."/>
            <person name="Zhou Y."/>
            <person name="Gourion B."/>
            <person name="Barbe V."/>
            <person name="Chang J."/>
            <person name="Cruveiller S."/>
            <person name="Dossat C."/>
            <person name="Gillett W."/>
            <person name="Gruffaz C."/>
            <person name="Haugen E."/>
            <person name="Hourcade E."/>
            <person name="Levy R."/>
            <person name="Mangenot S."/>
            <person name="Muller E."/>
            <person name="Nadalig T."/>
            <person name="Pagni M."/>
            <person name="Penny C."/>
            <person name="Peyraud R."/>
            <person name="Robinson D.G."/>
            <person name="Roche D."/>
            <person name="Rouy Z."/>
            <person name="Saenampechek C."/>
            <person name="Salvignol G."/>
            <person name="Vallenet D."/>
            <person name="Wu Z."/>
            <person name="Marx C.J."/>
            <person name="Vorholt J.A."/>
            <person name="Olson M.V."/>
            <person name="Kaul R."/>
            <person name="Weissenbach J."/>
            <person name="Medigue C."/>
            <person name="Lidstrom M.E."/>
        </authorList>
    </citation>
    <scope>NUCLEOTIDE SEQUENCE [LARGE SCALE GENOMIC DNA]</scope>
    <source>
        <strain evidence="3">ATCC 14718 / DSM 1338 / JCM 2805 / NCIMB 9133 / AM1</strain>
    </source>
</reference>
<dbReference type="GO" id="GO:0009007">
    <property type="term" value="F:site-specific DNA-methyltransferase (adenine-specific) activity"/>
    <property type="evidence" value="ECO:0007669"/>
    <property type="project" value="InterPro"/>
</dbReference>
<keyword evidence="2" id="KW-0614">Plasmid</keyword>
<keyword evidence="3" id="KW-1185">Reference proteome</keyword>
<organism evidence="2 3">
    <name type="scientific">Methylorubrum extorquens (strain ATCC 14718 / DSM 1338 / JCM 2805 / NCIMB 9133 / AM1)</name>
    <name type="common">Methylobacterium extorquens</name>
    <dbReference type="NCBI Taxonomy" id="272630"/>
    <lineage>
        <taxon>Bacteria</taxon>
        <taxon>Pseudomonadati</taxon>
        <taxon>Pseudomonadota</taxon>
        <taxon>Alphaproteobacteria</taxon>
        <taxon>Hyphomicrobiales</taxon>
        <taxon>Methylobacteriaceae</taxon>
        <taxon>Methylorubrum</taxon>
    </lineage>
</organism>
<dbReference type="InterPro" id="IPR008593">
    <property type="entry name" value="Dam_MeTrfase"/>
</dbReference>